<dbReference type="Gene3D" id="1.10.245.10">
    <property type="entry name" value="SWIB/MDM2 domain"/>
    <property type="match status" value="1"/>
</dbReference>
<evidence type="ECO:0000256" key="1">
    <source>
        <dbReference type="SAM" id="MobiDB-lite"/>
    </source>
</evidence>
<keyword evidence="3" id="KW-0808">Transferase</keyword>
<dbReference type="InterPro" id="IPR019835">
    <property type="entry name" value="SWIB_domain"/>
</dbReference>
<dbReference type="GO" id="GO:0004674">
    <property type="term" value="F:protein serine/threonine kinase activity"/>
    <property type="evidence" value="ECO:0007669"/>
    <property type="project" value="UniProtKB-EC"/>
</dbReference>
<feature type="region of interest" description="Disordered" evidence="1">
    <location>
        <begin position="1"/>
        <end position="153"/>
    </location>
</feature>
<comment type="caution">
    <text evidence="3">The sequence shown here is derived from an EMBL/GenBank/DDBJ whole genome shotgun (WGS) entry which is preliminary data.</text>
</comment>
<feature type="region of interest" description="Disordered" evidence="1">
    <location>
        <begin position="240"/>
        <end position="296"/>
    </location>
</feature>
<accession>A0ABP0AQ78</accession>
<dbReference type="EMBL" id="CAWUHB010000002">
    <property type="protein sequence ID" value="CAK7209385.1"/>
    <property type="molecule type" value="Genomic_DNA"/>
</dbReference>
<reference evidence="3 4" key="1">
    <citation type="submission" date="2024-01" db="EMBL/GenBank/DDBJ databases">
        <authorList>
            <person name="Allen C."/>
            <person name="Tagirdzhanova G."/>
        </authorList>
    </citation>
    <scope>NUCLEOTIDE SEQUENCE [LARGE SCALE GENOMIC DNA]</scope>
</reference>
<feature type="region of interest" description="Disordered" evidence="1">
    <location>
        <begin position="313"/>
        <end position="361"/>
    </location>
</feature>
<gene>
    <name evidence="3" type="primary">ssr3</name>
    <name evidence="3" type="ORF">SCUCBS95973_000421</name>
</gene>
<feature type="compositionally biased region" description="Basic and acidic residues" evidence="1">
    <location>
        <begin position="134"/>
        <end position="148"/>
    </location>
</feature>
<feature type="compositionally biased region" description="Pro residues" evidence="1">
    <location>
        <begin position="341"/>
        <end position="350"/>
    </location>
</feature>
<feature type="compositionally biased region" description="Low complexity" evidence="1">
    <location>
        <begin position="43"/>
        <end position="52"/>
    </location>
</feature>
<dbReference type="EC" id="2.7.11.1" evidence="3"/>
<dbReference type="PANTHER" id="PTHR13844">
    <property type="entry name" value="SWI/SNF-RELATED MATRIX-ASSOCIATED ACTIN-DEPENDENT REGULATOR OF CHROMATIN SUBFAMILY D"/>
    <property type="match status" value="1"/>
</dbReference>
<keyword evidence="4" id="KW-1185">Reference proteome</keyword>
<evidence type="ECO:0000313" key="4">
    <source>
        <dbReference type="Proteomes" id="UP001642405"/>
    </source>
</evidence>
<dbReference type="Proteomes" id="UP001642405">
    <property type="component" value="Unassembled WGS sequence"/>
</dbReference>
<feature type="compositionally biased region" description="Basic and acidic residues" evidence="1">
    <location>
        <begin position="256"/>
        <end position="273"/>
    </location>
</feature>
<dbReference type="SUPFAM" id="SSF47592">
    <property type="entry name" value="SWIB/MDM2 domain"/>
    <property type="match status" value="1"/>
</dbReference>
<sequence length="608" mass="68894">MQPGHRPHLQQMPPQWSPHGNVRRGGPVPMMAPAGVAHHHGMPQHAPMPMQPQHHHQHQLAPHPHQQPLLPHHPHHPQQHANVHPGHMAPGLHHHGAPAPMPQPHHLAPHQAHQQHQAAAAAAAAQQAQNHAMEAAKRRSRKPTDKTMPDGVESVIIGDGVQRYRDLRAFERRLDATMTRKRLDIVDSVQRHGPKRYKTLRIWVSNTVENQLWQTGGTGASVDSFDFSTNAEASYRVKIEGRLLDDDEDEDDNKDEGEGKEGSSSDTKPKDENTGDAMEMDGGSSTAAAAKPKEPRYRFTQFFREMRAEYITKKSRTAAQNNGEPDSIAPRPVEWKRPEQRPPNAPPAPVPEFDELTFKRPGDDNPNIIINLYRYEDPERFELDEILADIVDMKEATRAEAVMGLFEYIRLQNLQEDEEKRNFRCDDLLRKLVNNDIGYFPMLQEYVNSHIRPLPPIQLPYTIRVDEEFHRNNPEPTIYDVRVAVDDPLRVQLRPFVQSPQFIGLLRDVSVLDEQLAVLVQAVSMSKSKHEFLSGLSRDPARFVRQWLSSQKRDLEVIMGESVRGGIGSDLADEAWRRGGKNSVWASQNARESVNLHLAKQPLIPRAA</sequence>
<dbReference type="PROSITE" id="PS51925">
    <property type="entry name" value="SWIB_MDM2"/>
    <property type="match status" value="1"/>
</dbReference>
<feature type="compositionally biased region" description="Acidic residues" evidence="1">
    <location>
        <begin position="245"/>
        <end position="255"/>
    </location>
</feature>
<dbReference type="InterPro" id="IPR036885">
    <property type="entry name" value="SWIB_MDM2_dom_sf"/>
</dbReference>
<name>A0ABP0AQ78_9PEZI</name>
<protein>
    <submittedName>
        <fullName evidence="3">SWI/SNF and RSC complex subunit Ssr3</fullName>
        <ecNumber evidence="3">2.7.11.1</ecNumber>
    </submittedName>
</protein>
<feature type="compositionally biased region" description="Low complexity" evidence="1">
    <location>
        <begin position="104"/>
        <end position="133"/>
    </location>
</feature>
<evidence type="ECO:0000259" key="2">
    <source>
        <dbReference type="PROSITE" id="PS51925"/>
    </source>
</evidence>
<dbReference type="Pfam" id="PF02201">
    <property type="entry name" value="SWIB"/>
    <property type="match status" value="1"/>
</dbReference>
<organism evidence="3 4">
    <name type="scientific">Sporothrix curviconia</name>
    <dbReference type="NCBI Taxonomy" id="1260050"/>
    <lineage>
        <taxon>Eukaryota</taxon>
        <taxon>Fungi</taxon>
        <taxon>Dikarya</taxon>
        <taxon>Ascomycota</taxon>
        <taxon>Pezizomycotina</taxon>
        <taxon>Sordariomycetes</taxon>
        <taxon>Sordariomycetidae</taxon>
        <taxon>Ophiostomatales</taxon>
        <taxon>Ophiostomataceae</taxon>
        <taxon>Sporothrix</taxon>
    </lineage>
</organism>
<proteinExistence type="predicted"/>
<dbReference type="SMART" id="SM00151">
    <property type="entry name" value="SWIB"/>
    <property type="match status" value="1"/>
</dbReference>
<feature type="compositionally biased region" description="Low complexity" evidence="1">
    <location>
        <begin position="59"/>
        <end position="70"/>
    </location>
</feature>
<feature type="domain" description="DM2" evidence="2">
    <location>
        <begin position="376"/>
        <end position="453"/>
    </location>
</feature>
<dbReference type="CDD" id="cd10568">
    <property type="entry name" value="SWIB_like"/>
    <property type="match status" value="1"/>
</dbReference>
<evidence type="ECO:0000313" key="3">
    <source>
        <dbReference type="EMBL" id="CAK7209385.1"/>
    </source>
</evidence>
<dbReference type="InterPro" id="IPR003121">
    <property type="entry name" value="SWIB_MDM2_domain"/>
</dbReference>